<dbReference type="GO" id="GO:0003677">
    <property type="term" value="F:DNA binding"/>
    <property type="evidence" value="ECO:0007669"/>
    <property type="project" value="UniProtKB-UniRule"/>
</dbReference>
<dbReference type="InterPro" id="IPR042115">
    <property type="entry name" value="PriA_3primeBD_sf"/>
</dbReference>
<evidence type="ECO:0000256" key="5">
    <source>
        <dbReference type="ARBA" id="ARBA00022801"/>
    </source>
</evidence>
<evidence type="ECO:0000256" key="3">
    <source>
        <dbReference type="ARBA" id="ARBA00022723"/>
    </source>
</evidence>
<feature type="binding site" evidence="12">
    <location>
        <position position="446"/>
    </location>
    <ligand>
        <name>Zn(2+)</name>
        <dbReference type="ChEBI" id="CHEBI:29105"/>
        <label>1</label>
    </ligand>
</feature>
<evidence type="ECO:0000313" key="15">
    <source>
        <dbReference type="EMBL" id="KEQ18941.1"/>
    </source>
</evidence>
<feature type="binding site" evidence="12">
    <location>
        <position position="452"/>
    </location>
    <ligand>
        <name>Zn(2+)</name>
        <dbReference type="ChEBI" id="CHEBI:29105"/>
        <label>2</label>
    </ligand>
</feature>
<evidence type="ECO:0000256" key="4">
    <source>
        <dbReference type="ARBA" id="ARBA00022741"/>
    </source>
</evidence>
<comment type="similarity">
    <text evidence="12">Belongs to the helicase family. PriA subfamily.</text>
</comment>
<evidence type="ECO:0000256" key="8">
    <source>
        <dbReference type="ARBA" id="ARBA00022840"/>
    </source>
</evidence>
<dbReference type="GO" id="GO:0016887">
    <property type="term" value="F:ATP hydrolysis activity"/>
    <property type="evidence" value="ECO:0007669"/>
    <property type="project" value="RHEA"/>
</dbReference>
<keyword evidence="5 12" id="KW-0378">Hydrolase</keyword>
<dbReference type="NCBIfam" id="NF004065">
    <property type="entry name" value="PRK05580.1-1"/>
    <property type="match status" value="1"/>
</dbReference>
<comment type="function">
    <text evidence="12">Initiates the restart of stalled replication forks, which reloads the replicative helicase on sites other than the origin of replication. Recognizes and binds to abandoned replication forks and remodels them to uncover a helicase loading site. Promotes assembly of the primosome at these replication forks.</text>
</comment>
<keyword evidence="1 12" id="KW-0639">Primosome</keyword>
<dbReference type="PROSITE" id="PS51194">
    <property type="entry name" value="HELICASE_CTER"/>
    <property type="match status" value="1"/>
</dbReference>
<dbReference type="GO" id="GO:0005524">
    <property type="term" value="F:ATP binding"/>
    <property type="evidence" value="ECO:0007669"/>
    <property type="project" value="UniProtKB-UniRule"/>
</dbReference>
<keyword evidence="8 12" id="KW-0067">ATP-binding</keyword>
<feature type="binding site" evidence="12">
    <location>
        <position position="455"/>
    </location>
    <ligand>
        <name>Zn(2+)</name>
        <dbReference type="ChEBI" id="CHEBI:29105"/>
        <label>2</label>
    </ligand>
</feature>
<dbReference type="SMART" id="SM00490">
    <property type="entry name" value="HELICc"/>
    <property type="match status" value="1"/>
</dbReference>
<dbReference type="Gene3D" id="3.40.50.300">
    <property type="entry name" value="P-loop containing nucleotide triphosphate hydrolases"/>
    <property type="match status" value="2"/>
</dbReference>
<comment type="cofactor">
    <cofactor evidence="12">
        <name>Zn(2+)</name>
        <dbReference type="ChEBI" id="CHEBI:29105"/>
    </cofactor>
    <text evidence="12">Binds 2 zinc ions per subunit.</text>
</comment>
<dbReference type="GO" id="GO:0043138">
    <property type="term" value="F:3'-5' DNA helicase activity"/>
    <property type="evidence" value="ECO:0007669"/>
    <property type="project" value="UniProtKB-EC"/>
</dbReference>
<dbReference type="InterPro" id="IPR041222">
    <property type="entry name" value="PriA_3primeBD"/>
</dbReference>
<dbReference type="GO" id="GO:0006270">
    <property type="term" value="P:DNA replication initiation"/>
    <property type="evidence" value="ECO:0007669"/>
    <property type="project" value="TreeGrafter"/>
</dbReference>
<evidence type="ECO:0000256" key="9">
    <source>
        <dbReference type="ARBA" id="ARBA00023125"/>
    </source>
</evidence>
<comment type="caution">
    <text evidence="15">The sequence shown here is derived from an EMBL/GenBank/DDBJ whole genome shotgun (WGS) entry which is preliminary data.</text>
</comment>
<reference evidence="15 16" key="1">
    <citation type="submission" date="2014-06" db="EMBL/GenBank/DDBJ databases">
        <title>Whole Genome Sequences of Three Symbiotic Endozoicomonas Bacteria.</title>
        <authorList>
            <person name="Neave M.J."/>
            <person name="Apprill A."/>
            <person name="Voolstra C.R."/>
        </authorList>
    </citation>
    <scope>NUCLEOTIDE SEQUENCE [LARGE SCALE GENOMIC DNA]</scope>
    <source>
        <strain evidence="15 16">DSM 25634</strain>
    </source>
</reference>
<keyword evidence="7 12" id="KW-0862">Zinc</keyword>
<keyword evidence="10 12" id="KW-0413">Isomerase</keyword>
<dbReference type="Pfam" id="PF17764">
    <property type="entry name" value="PriA_3primeBD"/>
    <property type="match status" value="1"/>
</dbReference>
<dbReference type="GO" id="GO:0006310">
    <property type="term" value="P:DNA recombination"/>
    <property type="evidence" value="ECO:0007669"/>
    <property type="project" value="InterPro"/>
</dbReference>
<keyword evidence="4 12" id="KW-0547">Nucleotide-binding</keyword>
<keyword evidence="3 12" id="KW-0479">Metal-binding</keyword>
<evidence type="ECO:0000256" key="12">
    <source>
        <dbReference type="HAMAP-Rule" id="MF_00983"/>
    </source>
</evidence>
<dbReference type="STRING" id="1137799.GZ78_02490"/>
<dbReference type="CDD" id="cd17929">
    <property type="entry name" value="DEXHc_priA"/>
    <property type="match status" value="1"/>
</dbReference>
<dbReference type="SMART" id="SM00487">
    <property type="entry name" value="DEXDc"/>
    <property type="match status" value="1"/>
</dbReference>
<dbReference type="RefSeq" id="WP_034832457.1">
    <property type="nucleotide sequence ID" value="NZ_JOKH01000001.1"/>
</dbReference>
<dbReference type="NCBIfam" id="TIGR00595">
    <property type="entry name" value="priA"/>
    <property type="match status" value="1"/>
</dbReference>
<dbReference type="EMBL" id="JOKH01000001">
    <property type="protein sequence ID" value="KEQ18941.1"/>
    <property type="molecule type" value="Genomic_DNA"/>
</dbReference>
<feature type="binding site" evidence="12">
    <location>
        <position position="470"/>
    </location>
    <ligand>
        <name>Zn(2+)</name>
        <dbReference type="ChEBI" id="CHEBI:29105"/>
        <label>2</label>
    </ligand>
</feature>
<dbReference type="InterPro" id="IPR040498">
    <property type="entry name" value="PriA_CRR"/>
</dbReference>
<dbReference type="SUPFAM" id="SSF52540">
    <property type="entry name" value="P-loop containing nucleoside triphosphate hydrolases"/>
    <property type="match status" value="1"/>
</dbReference>
<keyword evidence="16" id="KW-1185">Reference proteome</keyword>
<dbReference type="eggNOG" id="COG1198">
    <property type="taxonomic scope" value="Bacteria"/>
</dbReference>
<dbReference type="InterPro" id="IPR041236">
    <property type="entry name" value="PriA_C"/>
</dbReference>
<dbReference type="Pfam" id="PF00271">
    <property type="entry name" value="Helicase_C"/>
    <property type="match status" value="1"/>
</dbReference>
<comment type="subunit">
    <text evidence="12">Component of the replication restart primosome.</text>
</comment>
<dbReference type="InterPro" id="IPR011545">
    <property type="entry name" value="DEAD/DEAH_box_helicase_dom"/>
</dbReference>
<dbReference type="HAMAP" id="MF_00983">
    <property type="entry name" value="PriA"/>
    <property type="match status" value="1"/>
</dbReference>
<dbReference type="Pfam" id="PF00270">
    <property type="entry name" value="DEAD"/>
    <property type="match status" value="1"/>
</dbReference>
<dbReference type="GO" id="GO:0008270">
    <property type="term" value="F:zinc ion binding"/>
    <property type="evidence" value="ECO:0007669"/>
    <property type="project" value="UniProtKB-UniRule"/>
</dbReference>
<feature type="domain" description="Helicase ATP-binding" evidence="13">
    <location>
        <begin position="218"/>
        <end position="384"/>
    </location>
</feature>
<dbReference type="NCBIfam" id="NF004067">
    <property type="entry name" value="PRK05580.1-4"/>
    <property type="match status" value="1"/>
</dbReference>
<comment type="catalytic activity">
    <reaction evidence="12">
        <text>Couples ATP hydrolysis with the unwinding of duplex DNA by translocating in the 3'-5' direction.</text>
        <dbReference type="EC" id="5.6.2.4"/>
    </reaction>
</comment>
<dbReference type="PANTHER" id="PTHR30580:SF0">
    <property type="entry name" value="PRIMOSOMAL PROTEIN N"/>
    <property type="match status" value="1"/>
</dbReference>
<dbReference type="Pfam" id="PF18319">
    <property type="entry name" value="Zn_ribbon_PriA"/>
    <property type="match status" value="1"/>
</dbReference>
<dbReference type="InterPro" id="IPR001650">
    <property type="entry name" value="Helicase_C-like"/>
</dbReference>
<dbReference type="InterPro" id="IPR027417">
    <property type="entry name" value="P-loop_NTPase"/>
</dbReference>
<evidence type="ECO:0000259" key="14">
    <source>
        <dbReference type="PROSITE" id="PS51194"/>
    </source>
</evidence>
<keyword evidence="9 12" id="KW-0238">DNA-binding</keyword>
<dbReference type="EC" id="5.6.2.4" evidence="12"/>
<keyword evidence="2 12" id="KW-0235">DNA replication</keyword>
<dbReference type="PROSITE" id="PS51192">
    <property type="entry name" value="HELICASE_ATP_BIND_1"/>
    <property type="match status" value="1"/>
</dbReference>
<dbReference type="CDD" id="cd18804">
    <property type="entry name" value="SF2_C_priA"/>
    <property type="match status" value="1"/>
</dbReference>
<feature type="binding site" evidence="12">
    <location>
        <position position="473"/>
    </location>
    <ligand>
        <name>Zn(2+)</name>
        <dbReference type="ChEBI" id="CHEBI:29105"/>
        <label>2</label>
    </ligand>
</feature>
<proteinExistence type="inferred from homology"/>
<evidence type="ECO:0000256" key="7">
    <source>
        <dbReference type="ARBA" id="ARBA00022833"/>
    </source>
</evidence>
<dbReference type="GO" id="GO:0006302">
    <property type="term" value="P:double-strand break repair"/>
    <property type="evidence" value="ECO:0007669"/>
    <property type="project" value="InterPro"/>
</dbReference>
<name>A0A081NKG8_9GAMM</name>
<evidence type="ECO:0000256" key="11">
    <source>
        <dbReference type="ARBA" id="ARBA00048988"/>
    </source>
</evidence>
<dbReference type="InterPro" id="IPR005259">
    <property type="entry name" value="PriA"/>
</dbReference>
<dbReference type="Proteomes" id="UP000028073">
    <property type="component" value="Unassembled WGS sequence"/>
</dbReference>
<sequence length="739" mass="83075">MTSCEDNYLSIAIPTPLRQMFDYLPPDNQANLQPGMRVQVPFGPRKLIGIIEAIKSDSDYPREKLKKISAVPDQAPLIPEDIMQLCRWASSYYHYSLGETLLQALPKTLRQGKPATREKVAVWSTSSPLDESVTASLKRAPKQLKALQWLNDYPDGLSEPELREVGFSKTILTQLQKKERVQVREIERVDRLFTEYDNPVRQPSLTLNPEQAFALDGILESPSFHPILLDGVTGSGKTEVYLQAIEATLKAGKQALVLVPEIGLTPQTVKRFRSRFSVPVACLHSGLSDGERLQGWLAASRATAGVLIATRSGIFSPLPKLGLIIVDEEHDNSYKQQDTLRYNARDLAIYRAKIANCPIVLGSATPSLETLVNARKGRFSHLEIKRRAGHARPPTLELLDIRQQTLHEGFAQSLIKRMTSTLDKGEQVMVFLNRRGYAPSLICHDCGEVADCPHCDAHLTLHRMPPHMHCHHCDYQTAIPWSCPKCQSKRLQPVGQGTERCEQVLEQMFPKTPLIRVDRDSTRRKNALSEILETVHTGEPCILLGTQMLAKGHHFPDVTLVAIVNADSGLFSSDFRGLEKTGQLILQVAGRAGRDKKPGHVIIQTHNPQHPALQMLASQQYSRFADSLLNERKQLKLPPEGYLALFRTESPIESTGENLLKNIRNLLLNQQQDSSVRVLGPIPAPMEKRQGRYRYQLFLQSYQRTSLHRMLDSAVKHLDSLKLPKGLRWTLDVDPQEMT</sequence>
<protein>
    <recommendedName>
        <fullName evidence="12">Replication restart protein PriA</fullName>
    </recommendedName>
    <alternativeName>
        <fullName evidence="12">ATP-dependent DNA helicase PriA</fullName>
        <ecNumber evidence="12">5.6.2.4</ecNumber>
    </alternativeName>
    <alternativeName>
        <fullName evidence="12">DNA 3'-5' helicase PriA</fullName>
    </alternativeName>
</protein>
<evidence type="ECO:0000256" key="6">
    <source>
        <dbReference type="ARBA" id="ARBA00022806"/>
    </source>
</evidence>
<dbReference type="InterPro" id="IPR014001">
    <property type="entry name" value="Helicase_ATP-bd"/>
</dbReference>
<evidence type="ECO:0000313" key="16">
    <source>
        <dbReference type="Proteomes" id="UP000028073"/>
    </source>
</evidence>
<comment type="catalytic activity">
    <reaction evidence="11 12">
        <text>ATP + H2O = ADP + phosphate + H(+)</text>
        <dbReference type="Rhea" id="RHEA:13065"/>
        <dbReference type="ChEBI" id="CHEBI:15377"/>
        <dbReference type="ChEBI" id="CHEBI:15378"/>
        <dbReference type="ChEBI" id="CHEBI:30616"/>
        <dbReference type="ChEBI" id="CHEBI:43474"/>
        <dbReference type="ChEBI" id="CHEBI:456216"/>
        <dbReference type="EC" id="5.6.2.4"/>
    </reaction>
</comment>
<feature type="binding site" evidence="12">
    <location>
        <position position="443"/>
    </location>
    <ligand>
        <name>Zn(2+)</name>
        <dbReference type="ChEBI" id="CHEBI:29105"/>
        <label>1</label>
    </ligand>
</feature>
<feature type="domain" description="Helicase C-terminal" evidence="14">
    <location>
        <begin position="478"/>
        <end position="636"/>
    </location>
</feature>
<dbReference type="PANTHER" id="PTHR30580">
    <property type="entry name" value="PRIMOSOMAL PROTEIN N"/>
    <property type="match status" value="1"/>
</dbReference>
<dbReference type="Gene3D" id="3.40.1440.60">
    <property type="entry name" value="PriA, 3(prime) DNA-binding domain"/>
    <property type="match status" value="1"/>
</dbReference>
<feature type="binding site" evidence="12">
    <location>
        <position position="486"/>
    </location>
    <ligand>
        <name>Zn(2+)</name>
        <dbReference type="ChEBI" id="CHEBI:29105"/>
        <label>1</label>
    </ligand>
</feature>
<accession>A0A081NKG8</accession>
<dbReference type="FunFam" id="3.40.1440.60:FF:000001">
    <property type="entry name" value="Primosomal protein N"/>
    <property type="match status" value="1"/>
</dbReference>
<dbReference type="AlphaFoldDB" id="A0A081NKG8"/>
<dbReference type="GO" id="GO:1990077">
    <property type="term" value="C:primosome complex"/>
    <property type="evidence" value="ECO:0007669"/>
    <property type="project" value="UniProtKB-UniRule"/>
</dbReference>
<dbReference type="FunFam" id="3.40.50.300:FF:000489">
    <property type="entry name" value="Primosome assembly protein PriA"/>
    <property type="match status" value="1"/>
</dbReference>
<dbReference type="Pfam" id="PF18074">
    <property type="entry name" value="PriA_C"/>
    <property type="match status" value="1"/>
</dbReference>
<keyword evidence="6 12" id="KW-0347">Helicase</keyword>
<feature type="binding site" evidence="12">
    <location>
        <position position="483"/>
    </location>
    <ligand>
        <name>Zn(2+)</name>
        <dbReference type="ChEBI" id="CHEBI:29105"/>
        <label>1</label>
    </ligand>
</feature>
<evidence type="ECO:0000256" key="10">
    <source>
        <dbReference type="ARBA" id="ARBA00023235"/>
    </source>
</evidence>
<evidence type="ECO:0000256" key="1">
    <source>
        <dbReference type="ARBA" id="ARBA00022515"/>
    </source>
</evidence>
<dbReference type="GO" id="GO:0006269">
    <property type="term" value="P:DNA replication, synthesis of primer"/>
    <property type="evidence" value="ECO:0007669"/>
    <property type="project" value="UniProtKB-KW"/>
</dbReference>
<evidence type="ECO:0000256" key="2">
    <source>
        <dbReference type="ARBA" id="ARBA00022705"/>
    </source>
</evidence>
<gene>
    <name evidence="12" type="primary">priA</name>
    <name evidence="15" type="ORF">GZ78_02490</name>
</gene>
<organism evidence="15 16">
    <name type="scientific">Endozoicomonas numazuensis</name>
    <dbReference type="NCBI Taxonomy" id="1137799"/>
    <lineage>
        <taxon>Bacteria</taxon>
        <taxon>Pseudomonadati</taxon>
        <taxon>Pseudomonadota</taxon>
        <taxon>Gammaproteobacteria</taxon>
        <taxon>Oceanospirillales</taxon>
        <taxon>Endozoicomonadaceae</taxon>
        <taxon>Endozoicomonas</taxon>
    </lineage>
</organism>
<evidence type="ECO:0000259" key="13">
    <source>
        <dbReference type="PROSITE" id="PS51192"/>
    </source>
</evidence>
<dbReference type="OrthoDB" id="9759544at2"/>